<dbReference type="InterPro" id="IPR000182">
    <property type="entry name" value="GNAT_dom"/>
</dbReference>
<proteinExistence type="predicted"/>
<keyword evidence="2" id="KW-0012">Acyltransferase</keyword>
<sequence length="145" mass="16094">MILIKQIAPEETFAVRHPVLRPGKPLEACVFDGDNLPDTIHFGLYDDDNLGGVASLFKAVNPAFKEERQLQLRGMAVLPAYRNKGFGEKLVQAAEAYAISGGTGLIWFNAREAAVGFYEKMGYKKTGARFVIQDIGPHYVMYKIL</sequence>
<dbReference type="PROSITE" id="PS51186">
    <property type="entry name" value="GNAT"/>
    <property type="match status" value="1"/>
</dbReference>
<keyword evidence="5" id="KW-1185">Reference proteome</keyword>
<evidence type="ECO:0000256" key="2">
    <source>
        <dbReference type="ARBA" id="ARBA00023315"/>
    </source>
</evidence>
<comment type="caution">
    <text evidence="4">The sequence shown here is derived from an EMBL/GenBank/DDBJ whole genome shotgun (WGS) entry which is preliminary data.</text>
</comment>
<dbReference type="SUPFAM" id="SSF55729">
    <property type="entry name" value="Acyl-CoA N-acyltransferases (Nat)"/>
    <property type="match status" value="1"/>
</dbReference>
<evidence type="ECO:0000313" key="4">
    <source>
        <dbReference type="EMBL" id="OYQ33147.1"/>
    </source>
</evidence>
<dbReference type="InterPro" id="IPR050680">
    <property type="entry name" value="YpeA/RimI_acetyltransf"/>
</dbReference>
<dbReference type="Proteomes" id="UP000216605">
    <property type="component" value="Unassembled WGS sequence"/>
</dbReference>
<protein>
    <submittedName>
        <fullName evidence="4">GNAT family N-acetyltransferase</fullName>
    </submittedName>
</protein>
<dbReference type="EMBL" id="NOXV01000301">
    <property type="protein sequence ID" value="OYQ33147.1"/>
    <property type="molecule type" value="Genomic_DNA"/>
</dbReference>
<evidence type="ECO:0000259" key="3">
    <source>
        <dbReference type="PROSITE" id="PS51186"/>
    </source>
</evidence>
<dbReference type="RefSeq" id="WP_094416434.1">
    <property type="nucleotide sequence ID" value="NZ_NOXV01000301.1"/>
</dbReference>
<dbReference type="CDD" id="cd04301">
    <property type="entry name" value="NAT_SF"/>
    <property type="match status" value="1"/>
</dbReference>
<name>A0A255YV84_9FLAO</name>
<dbReference type="PANTHER" id="PTHR43420">
    <property type="entry name" value="ACETYLTRANSFERASE"/>
    <property type="match status" value="1"/>
</dbReference>
<evidence type="ECO:0000256" key="1">
    <source>
        <dbReference type="ARBA" id="ARBA00022679"/>
    </source>
</evidence>
<evidence type="ECO:0000313" key="5">
    <source>
        <dbReference type="Proteomes" id="UP000216605"/>
    </source>
</evidence>
<dbReference type="GO" id="GO:0016747">
    <property type="term" value="F:acyltransferase activity, transferring groups other than amino-acyl groups"/>
    <property type="evidence" value="ECO:0007669"/>
    <property type="project" value="InterPro"/>
</dbReference>
<organism evidence="4 5">
    <name type="scientific">Flavobacterium cyanobacteriorum</name>
    <dbReference type="NCBI Taxonomy" id="2022802"/>
    <lineage>
        <taxon>Bacteria</taxon>
        <taxon>Pseudomonadati</taxon>
        <taxon>Bacteroidota</taxon>
        <taxon>Flavobacteriia</taxon>
        <taxon>Flavobacteriales</taxon>
        <taxon>Flavobacteriaceae</taxon>
        <taxon>Flavobacterium</taxon>
    </lineage>
</organism>
<dbReference type="Gene3D" id="3.40.630.30">
    <property type="match status" value="1"/>
</dbReference>
<feature type="domain" description="N-acetyltransferase" evidence="3">
    <location>
        <begin position="2"/>
        <end position="145"/>
    </location>
</feature>
<reference evidence="4 5" key="1">
    <citation type="submission" date="2017-07" db="EMBL/GenBank/DDBJ databases">
        <title>Flavobacterium cyanobacteriorum sp. nov., isolated from cyanobacterial aggregates in a eutrophic lake.</title>
        <authorList>
            <person name="Cai H."/>
        </authorList>
    </citation>
    <scope>NUCLEOTIDE SEQUENCE [LARGE SCALE GENOMIC DNA]</scope>
    <source>
        <strain evidence="4 5">TH021</strain>
    </source>
</reference>
<keyword evidence="1 4" id="KW-0808">Transferase</keyword>
<dbReference type="InterPro" id="IPR016181">
    <property type="entry name" value="Acyl_CoA_acyltransferase"/>
</dbReference>
<dbReference type="Pfam" id="PF00583">
    <property type="entry name" value="Acetyltransf_1"/>
    <property type="match status" value="1"/>
</dbReference>
<dbReference type="OrthoDB" id="2352823at2"/>
<gene>
    <name evidence="4" type="ORF">CHU92_13480</name>
</gene>
<accession>A0A255YV84</accession>
<dbReference type="AlphaFoldDB" id="A0A255YV84"/>